<dbReference type="CDD" id="cd20732">
    <property type="entry name" value="PoNe_FilH_DUF637_VENN-like"/>
    <property type="match status" value="1"/>
</dbReference>
<protein>
    <submittedName>
        <fullName evidence="1">Uncharacterized protein</fullName>
    </submittedName>
</protein>
<name>A0A379B755_9PAST</name>
<dbReference type="Proteomes" id="UP000254280">
    <property type="component" value="Unassembled WGS sequence"/>
</dbReference>
<keyword evidence="2" id="KW-1185">Reference proteome</keyword>
<accession>A0A379B755</accession>
<dbReference type="EMBL" id="UGSS01000002">
    <property type="protein sequence ID" value="SUB34302.1"/>
    <property type="molecule type" value="Genomic_DNA"/>
</dbReference>
<organism evidence="1 2">
    <name type="scientific">[Pasteurella] mairii</name>
    <dbReference type="NCBI Taxonomy" id="757"/>
    <lineage>
        <taxon>Bacteria</taxon>
        <taxon>Pseudomonadati</taxon>
        <taxon>Pseudomonadota</taxon>
        <taxon>Gammaproteobacteria</taxon>
        <taxon>Pasteurellales</taxon>
        <taxon>Pasteurellaceae</taxon>
    </lineage>
</organism>
<gene>
    <name evidence="1" type="ORF">NCTC10699_01962</name>
</gene>
<reference evidence="1 2" key="1">
    <citation type="submission" date="2018-06" db="EMBL/GenBank/DDBJ databases">
        <authorList>
            <consortium name="Pathogen Informatics"/>
            <person name="Doyle S."/>
        </authorList>
    </citation>
    <scope>NUCLEOTIDE SEQUENCE [LARGE SCALE GENOMIC DNA]</scope>
    <source>
        <strain evidence="1 2">NCTC10699</strain>
    </source>
</reference>
<sequence>MNVNVEGNTHLKGGLIQSAASAEKNQFTTGSLTSEDIQNHSEIEVENISAGVSTNMAAMAMNAVGAAVGALGNTHESSASTAKSAIGVNIQLITNNGEIPTALSRDTETANEKVARYDLAKFQEKQEIANLTRQIGATSVGDLAKQMGWEDGSPQKVALHGLVGFLSAQMSGGNGAAGVASGMTTEWLNTKVEEYLTQYEQNQTLTTDERKAIQQASAALIGAATGAIVGGDRETMAQGATTALSAERYNRQLHPDELKWIKAHAKEFAAQEGLTVEEAEKRLITQAAQQVDYAWFKLINTDDRAASLFLSNATSGISNLGVPLFNDSETHFINSDGVKQKLFTANKAEYYSAGKYSDWAAKYDLANNQILSKTLQSNIRNDLYISSIKSGVQTAVYAFDHPDMVVKGLTLGISESLKAPVDSISNWGASIGNSIWESGKDIIGYDYNIQNVNYLYGQDMTNKIDAIALVRGGSAVAEVVPTMKTASVGVKGVINSVGNQVARVQNYSVLKQVLSGVDNIAVSTNKGFINSSKVCEFGCEIKPTSNFEKSLIDEIVKYGDTNGKLTEALFNELSPRSGYKVLDGGKYNNGKNGFDHVLVGSDGTVVIVDSKQINKGAVQVNTKGAGDNIQLSSDWIRYIADTKLSRNDPVRTAILTGLDNNSLKTVIVGVDKADSKLKLIPVSIPNKK</sequence>
<dbReference type="AlphaFoldDB" id="A0A379B755"/>
<dbReference type="OrthoDB" id="5691015at2"/>
<evidence type="ECO:0000313" key="2">
    <source>
        <dbReference type="Proteomes" id="UP000254280"/>
    </source>
</evidence>
<proteinExistence type="predicted"/>
<evidence type="ECO:0000313" key="1">
    <source>
        <dbReference type="EMBL" id="SUB34302.1"/>
    </source>
</evidence>